<dbReference type="GO" id="GO:0016477">
    <property type="term" value="P:cell migration"/>
    <property type="evidence" value="ECO:0007669"/>
    <property type="project" value="TreeGrafter"/>
</dbReference>
<dbReference type="Pfam" id="PF08205">
    <property type="entry name" value="C2-set_2"/>
    <property type="match status" value="1"/>
</dbReference>
<evidence type="ECO:0000313" key="4">
    <source>
        <dbReference type="Proteomes" id="UP000593565"/>
    </source>
</evidence>
<dbReference type="GO" id="GO:0042803">
    <property type="term" value="F:protein homodimerization activity"/>
    <property type="evidence" value="ECO:0007669"/>
    <property type="project" value="InterPro"/>
</dbReference>
<organism evidence="3 4">
    <name type="scientific">Ameiurus melas</name>
    <name type="common">Black bullhead</name>
    <name type="synonym">Silurus melas</name>
    <dbReference type="NCBI Taxonomy" id="219545"/>
    <lineage>
        <taxon>Eukaryota</taxon>
        <taxon>Metazoa</taxon>
        <taxon>Chordata</taxon>
        <taxon>Craniata</taxon>
        <taxon>Vertebrata</taxon>
        <taxon>Euteleostomi</taxon>
        <taxon>Actinopterygii</taxon>
        <taxon>Neopterygii</taxon>
        <taxon>Teleostei</taxon>
        <taxon>Ostariophysi</taxon>
        <taxon>Siluriformes</taxon>
        <taxon>Ictaluridae</taxon>
        <taxon>Ameiurus</taxon>
    </lineage>
</organism>
<gene>
    <name evidence="3" type="ORF">AMELA_G00168970</name>
</gene>
<dbReference type="GO" id="GO:0005178">
    <property type="term" value="F:integrin binding"/>
    <property type="evidence" value="ECO:0007669"/>
    <property type="project" value="TreeGrafter"/>
</dbReference>
<dbReference type="AlphaFoldDB" id="A0A7J6ACI6"/>
<feature type="domain" description="Ig-like" evidence="2">
    <location>
        <begin position="112"/>
        <end position="208"/>
    </location>
</feature>
<dbReference type="InterPro" id="IPR007110">
    <property type="entry name" value="Ig-like_dom"/>
</dbReference>
<proteinExistence type="predicted"/>
<dbReference type="PANTHER" id="PTHR44598:SF3">
    <property type="entry name" value="JUNCTIONAL ADHESION MOLECULE 3B"/>
    <property type="match status" value="1"/>
</dbReference>
<dbReference type="GO" id="GO:0044291">
    <property type="term" value="C:cell-cell contact zone"/>
    <property type="evidence" value="ECO:0007669"/>
    <property type="project" value="TreeGrafter"/>
</dbReference>
<keyword evidence="4" id="KW-1185">Reference proteome</keyword>
<dbReference type="PANTHER" id="PTHR44598">
    <property type="entry name" value="JUNCTIONAL ADHESION MOLECULE C"/>
    <property type="match status" value="1"/>
</dbReference>
<comment type="caution">
    <text evidence="3">The sequence shown here is derived from an EMBL/GenBank/DDBJ whole genome shotgun (WGS) entry which is preliminary data.</text>
</comment>
<dbReference type="SUPFAM" id="SSF48726">
    <property type="entry name" value="Immunoglobulin"/>
    <property type="match status" value="2"/>
</dbReference>
<dbReference type="PROSITE" id="PS50835">
    <property type="entry name" value="IG_LIKE"/>
    <property type="match status" value="1"/>
</dbReference>
<dbReference type="InterPro" id="IPR013162">
    <property type="entry name" value="CD80_C2-set"/>
</dbReference>
<sequence length="218" mass="24554">MFFGSTALFKLKCQPAVGVISQTTHISCSIVSLTDPKPISMNSLLTENKPCFIFQPYVNRMTGDSRFKVENGPSLQLHNMAISDEGGYWYHIRTSLGIEQVKFTINVTAKYSNLIITLMQKEMVDGEHADLYCNASGGYPAGTIHWFDQSNTNRTKSATLQNTQEIDGLFTLSSKLSFQTFATLWAPFICVFLNNKYEEEGENTSDLEKKGDYCLFYL</sequence>
<evidence type="ECO:0000313" key="3">
    <source>
        <dbReference type="EMBL" id="KAF4080320.1"/>
    </source>
</evidence>
<accession>A0A7J6ACI6</accession>
<evidence type="ECO:0000259" key="2">
    <source>
        <dbReference type="PROSITE" id="PS50835"/>
    </source>
</evidence>
<dbReference type="InterPro" id="IPR013783">
    <property type="entry name" value="Ig-like_fold"/>
</dbReference>
<dbReference type="Gene3D" id="2.60.40.10">
    <property type="entry name" value="Immunoglobulins"/>
    <property type="match status" value="1"/>
</dbReference>
<dbReference type="GO" id="GO:0098636">
    <property type="term" value="C:protein complex involved in cell adhesion"/>
    <property type="evidence" value="ECO:0007669"/>
    <property type="project" value="TreeGrafter"/>
</dbReference>
<evidence type="ECO:0000256" key="1">
    <source>
        <dbReference type="ARBA" id="ARBA00023157"/>
    </source>
</evidence>
<keyword evidence="1" id="KW-1015">Disulfide bond</keyword>
<reference evidence="3 4" key="1">
    <citation type="submission" date="2020-02" db="EMBL/GenBank/DDBJ databases">
        <title>A chromosome-scale genome assembly of the black bullhead catfish (Ameiurus melas).</title>
        <authorList>
            <person name="Wen M."/>
            <person name="Zham M."/>
            <person name="Cabau C."/>
            <person name="Klopp C."/>
            <person name="Donnadieu C."/>
            <person name="Roques C."/>
            <person name="Bouchez O."/>
            <person name="Lampietro C."/>
            <person name="Jouanno E."/>
            <person name="Herpin A."/>
            <person name="Louis A."/>
            <person name="Berthelot C."/>
            <person name="Parey E."/>
            <person name="Roest-Crollius H."/>
            <person name="Braasch I."/>
            <person name="Postlethwait J."/>
            <person name="Robinson-Rechavi M."/>
            <person name="Echchiki A."/>
            <person name="Begum T."/>
            <person name="Montfort J."/>
            <person name="Schartl M."/>
            <person name="Bobe J."/>
            <person name="Guiguen Y."/>
        </authorList>
    </citation>
    <scope>NUCLEOTIDE SEQUENCE [LARGE SCALE GENOMIC DNA]</scope>
    <source>
        <strain evidence="3">M_S1</strain>
        <tissue evidence="3">Blood</tissue>
    </source>
</reference>
<dbReference type="GO" id="GO:0005886">
    <property type="term" value="C:plasma membrane"/>
    <property type="evidence" value="ECO:0007669"/>
    <property type="project" value="TreeGrafter"/>
</dbReference>
<dbReference type="InterPro" id="IPR036179">
    <property type="entry name" value="Ig-like_dom_sf"/>
</dbReference>
<dbReference type="GO" id="GO:0098632">
    <property type="term" value="F:cell-cell adhesion mediator activity"/>
    <property type="evidence" value="ECO:0007669"/>
    <property type="project" value="TreeGrafter"/>
</dbReference>
<protein>
    <recommendedName>
        <fullName evidence="2">Ig-like domain-containing protein</fullName>
    </recommendedName>
</protein>
<dbReference type="GO" id="GO:0046982">
    <property type="term" value="F:protein heterodimerization activity"/>
    <property type="evidence" value="ECO:0007669"/>
    <property type="project" value="InterPro"/>
</dbReference>
<dbReference type="InterPro" id="IPR042974">
    <property type="entry name" value="JAM-C"/>
</dbReference>
<dbReference type="Proteomes" id="UP000593565">
    <property type="component" value="Unassembled WGS sequence"/>
</dbReference>
<dbReference type="EMBL" id="JAAGNN010000014">
    <property type="protein sequence ID" value="KAF4080320.1"/>
    <property type="molecule type" value="Genomic_DNA"/>
</dbReference>
<name>A0A7J6ACI6_AMEME</name>